<evidence type="ECO:0000256" key="4">
    <source>
        <dbReference type="SAM" id="Phobius"/>
    </source>
</evidence>
<accession>A0A6A5W1S5</accession>
<feature type="transmembrane region" description="Helical" evidence="4">
    <location>
        <begin position="6"/>
        <end position="28"/>
    </location>
</feature>
<feature type="region of interest" description="Disordered" evidence="3">
    <location>
        <begin position="290"/>
        <end position="315"/>
    </location>
</feature>
<dbReference type="PRINTS" id="PR00412">
    <property type="entry name" value="EPOXHYDRLASE"/>
</dbReference>
<comment type="similarity">
    <text evidence="2">Belongs to the AB hydrolase superfamily. Epoxide hydrolase family.</text>
</comment>
<keyword evidence="4" id="KW-0472">Membrane</keyword>
<organism evidence="6 7">
    <name type="scientific">Bimuria novae-zelandiae CBS 107.79</name>
    <dbReference type="NCBI Taxonomy" id="1447943"/>
    <lineage>
        <taxon>Eukaryota</taxon>
        <taxon>Fungi</taxon>
        <taxon>Dikarya</taxon>
        <taxon>Ascomycota</taxon>
        <taxon>Pezizomycotina</taxon>
        <taxon>Dothideomycetes</taxon>
        <taxon>Pleosporomycetidae</taxon>
        <taxon>Pleosporales</taxon>
        <taxon>Massarineae</taxon>
        <taxon>Didymosphaeriaceae</taxon>
        <taxon>Bimuria</taxon>
    </lineage>
</organism>
<keyword evidence="4" id="KW-1133">Transmembrane helix</keyword>
<dbReference type="InterPro" id="IPR000639">
    <property type="entry name" value="Epox_hydrolase-like"/>
</dbReference>
<evidence type="ECO:0000313" key="6">
    <source>
        <dbReference type="EMBL" id="KAF1979357.1"/>
    </source>
</evidence>
<name>A0A6A5W1S5_9PLEO</name>
<keyword evidence="4" id="KW-0812">Transmembrane</keyword>
<dbReference type="Pfam" id="PF00561">
    <property type="entry name" value="Abhydrolase_1"/>
    <property type="match status" value="1"/>
</dbReference>
<evidence type="ECO:0000256" key="2">
    <source>
        <dbReference type="ARBA" id="ARBA00038334"/>
    </source>
</evidence>
<evidence type="ECO:0000259" key="5">
    <source>
        <dbReference type="Pfam" id="PF00561"/>
    </source>
</evidence>
<dbReference type="SUPFAM" id="SSF53474">
    <property type="entry name" value="alpha/beta-Hydrolases"/>
    <property type="match status" value="1"/>
</dbReference>
<reference evidence="6" key="1">
    <citation type="journal article" date="2020" name="Stud. Mycol.">
        <title>101 Dothideomycetes genomes: a test case for predicting lifestyles and emergence of pathogens.</title>
        <authorList>
            <person name="Haridas S."/>
            <person name="Albert R."/>
            <person name="Binder M."/>
            <person name="Bloem J."/>
            <person name="Labutti K."/>
            <person name="Salamov A."/>
            <person name="Andreopoulos B."/>
            <person name="Baker S."/>
            <person name="Barry K."/>
            <person name="Bills G."/>
            <person name="Bluhm B."/>
            <person name="Cannon C."/>
            <person name="Castanera R."/>
            <person name="Culley D."/>
            <person name="Daum C."/>
            <person name="Ezra D."/>
            <person name="Gonzalez J."/>
            <person name="Henrissat B."/>
            <person name="Kuo A."/>
            <person name="Liang C."/>
            <person name="Lipzen A."/>
            <person name="Lutzoni F."/>
            <person name="Magnuson J."/>
            <person name="Mondo S."/>
            <person name="Nolan M."/>
            <person name="Ohm R."/>
            <person name="Pangilinan J."/>
            <person name="Park H.-J."/>
            <person name="Ramirez L."/>
            <person name="Alfaro M."/>
            <person name="Sun H."/>
            <person name="Tritt A."/>
            <person name="Yoshinaga Y."/>
            <person name="Zwiers L.-H."/>
            <person name="Turgeon B."/>
            <person name="Goodwin S."/>
            <person name="Spatafora J."/>
            <person name="Crous P."/>
            <person name="Grigoriev I."/>
        </authorList>
    </citation>
    <scope>NUCLEOTIDE SEQUENCE</scope>
    <source>
        <strain evidence="6">CBS 107.79</strain>
    </source>
</reference>
<dbReference type="InterPro" id="IPR000073">
    <property type="entry name" value="AB_hydrolase_1"/>
</dbReference>
<dbReference type="AlphaFoldDB" id="A0A6A5W1S5"/>
<dbReference type="OrthoDB" id="6431331at2759"/>
<sequence length="471" mass="51810">MLGQLVWQGFGFAYGVVNFLAILVVATVRDGAFSKRPSKEENQEIETAQKQYWSVGLSPLPGFEHRFFRLRNGVGMHYVVKTEGVRGKDGSKSPHPQNVAVFIHGFPDSYLLWKKILQTSSLDDQILIAVDLPGYGGSEGLQEYSANEVLEAMTEFILGMREKYLQEEARLVVVTHDWGSAIAARLASEAPQLADRWVITSIAIPQHAYSNATAKLASAKQMLHTYSRQPLRLSLLKNAFKTLQPVLNQLKRSYYIFIFNLPSPLATFAATFGNYYFLHALHRAANKRRPLTPKQAGEAMASSVGPGAPQLDEPNAYPHASALKARLSNNGMREKLRLYREGLARGVWEKSIETVVALSEVQASSTRGSGGAGTGLFDDGPPGALKAPATIIYGLEDPAFEKRLALDGIGDYLARDSQVLALERAGHWLPLEEVGSKVVEEVVVWALEGEQTTKNIAKKVPPCEKPPRIEA</sequence>
<dbReference type="GO" id="GO:0016787">
    <property type="term" value="F:hydrolase activity"/>
    <property type="evidence" value="ECO:0007669"/>
    <property type="project" value="UniProtKB-KW"/>
</dbReference>
<proteinExistence type="inferred from homology"/>
<evidence type="ECO:0000256" key="3">
    <source>
        <dbReference type="SAM" id="MobiDB-lite"/>
    </source>
</evidence>
<evidence type="ECO:0000256" key="1">
    <source>
        <dbReference type="ARBA" id="ARBA00022801"/>
    </source>
</evidence>
<dbReference type="Proteomes" id="UP000800036">
    <property type="component" value="Unassembled WGS sequence"/>
</dbReference>
<dbReference type="Gene3D" id="3.40.50.1820">
    <property type="entry name" value="alpha/beta hydrolase"/>
    <property type="match status" value="1"/>
</dbReference>
<dbReference type="InterPro" id="IPR029058">
    <property type="entry name" value="AB_hydrolase_fold"/>
</dbReference>
<feature type="domain" description="AB hydrolase-1" evidence="5">
    <location>
        <begin position="101"/>
        <end position="433"/>
    </location>
</feature>
<gene>
    <name evidence="6" type="ORF">BU23DRAFT_586586</name>
</gene>
<dbReference type="PANTHER" id="PTHR43329">
    <property type="entry name" value="EPOXIDE HYDROLASE"/>
    <property type="match status" value="1"/>
</dbReference>
<dbReference type="EMBL" id="ML976658">
    <property type="protein sequence ID" value="KAF1979357.1"/>
    <property type="molecule type" value="Genomic_DNA"/>
</dbReference>
<keyword evidence="1 6" id="KW-0378">Hydrolase</keyword>
<keyword evidence="7" id="KW-1185">Reference proteome</keyword>
<evidence type="ECO:0000313" key="7">
    <source>
        <dbReference type="Proteomes" id="UP000800036"/>
    </source>
</evidence>
<protein>
    <submittedName>
        <fullName evidence="6">Alpha/beta-hydrolase</fullName>
    </submittedName>
</protein>
<feature type="transmembrane region" description="Helical" evidence="4">
    <location>
        <begin position="254"/>
        <end position="278"/>
    </location>
</feature>